<accession>A0ABX1WZC7</accession>
<dbReference type="EMBL" id="RZNH01000035">
    <property type="protein sequence ID" value="NOU61518.1"/>
    <property type="molecule type" value="Genomic_DNA"/>
</dbReference>
<name>A0ABX1WZC7_9BACT</name>
<dbReference type="SUPFAM" id="SSF47413">
    <property type="entry name" value="lambda repressor-like DNA-binding domains"/>
    <property type="match status" value="1"/>
</dbReference>
<evidence type="ECO:0008006" key="3">
    <source>
        <dbReference type="Google" id="ProtNLM"/>
    </source>
</evidence>
<gene>
    <name evidence="1" type="ORF">ELS83_17080</name>
</gene>
<protein>
    <recommendedName>
        <fullName evidence="3">XRE family transcriptional regulator</fullName>
    </recommendedName>
</protein>
<evidence type="ECO:0000313" key="1">
    <source>
        <dbReference type="EMBL" id="NOU61518.1"/>
    </source>
</evidence>
<keyword evidence="2" id="KW-1185">Reference proteome</keyword>
<reference evidence="1 2" key="1">
    <citation type="submission" date="2018-12" db="EMBL/GenBank/DDBJ databases">
        <title>Marinifilum JC070 sp. nov., a marine bacterium isolated from Yongle Blue Hole in the South China Sea.</title>
        <authorList>
            <person name="Fu T."/>
        </authorList>
    </citation>
    <scope>NUCLEOTIDE SEQUENCE [LARGE SCALE GENOMIC DNA]</scope>
    <source>
        <strain evidence="1 2">JC070</strain>
    </source>
</reference>
<sequence length="131" mass="15476">MSIPERIKEIIETERVSIRQFERTIGVKQGNLSKTIKENREVKGSILTRIITVYPHIDPTWLLTGKRQMRLPVNEFEFNDLYDHIHEMAMELSRKLGRLQPELSFLKESNAMLRKGNAFLRKEVLLRSKKK</sequence>
<proteinExistence type="predicted"/>
<dbReference type="InterPro" id="IPR010982">
    <property type="entry name" value="Lambda_DNA-bd_dom_sf"/>
</dbReference>
<dbReference type="Gene3D" id="1.10.260.40">
    <property type="entry name" value="lambda repressor-like DNA-binding domains"/>
    <property type="match status" value="1"/>
</dbReference>
<organism evidence="1 2">
    <name type="scientific">Marinifilum caeruleilacunae</name>
    <dbReference type="NCBI Taxonomy" id="2499076"/>
    <lineage>
        <taxon>Bacteria</taxon>
        <taxon>Pseudomonadati</taxon>
        <taxon>Bacteroidota</taxon>
        <taxon>Bacteroidia</taxon>
        <taxon>Marinilabiliales</taxon>
        <taxon>Marinifilaceae</taxon>
    </lineage>
</organism>
<evidence type="ECO:0000313" key="2">
    <source>
        <dbReference type="Proteomes" id="UP000732105"/>
    </source>
</evidence>
<dbReference type="Proteomes" id="UP000732105">
    <property type="component" value="Unassembled WGS sequence"/>
</dbReference>
<comment type="caution">
    <text evidence="1">The sequence shown here is derived from an EMBL/GenBank/DDBJ whole genome shotgun (WGS) entry which is preliminary data.</text>
</comment>
<dbReference type="RefSeq" id="WP_171596776.1">
    <property type="nucleotide sequence ID" value="NZ_RZNH01000035.1"/>
</dbReference>